<organism evidence="1">
    <name type="scientific">uncultured Pyrinomonadaceae bacterium</name>
    <dbReference type="NCBI Taxonomy" id="2283094"/>
    <lineage>
        <taxon>Bacteria</taxon>
        <taxon>Pseudomonadati</taxon>
        <taxon>Acidobacteriota</taxon>
        <taxon>Blastocatellia</taxon>
        <taxon>Blastocatellales</taxon>
        <taxon>Pyrinomonadaceae</taxon>
        <taxon>environmental samples</taxon>
    </lineage>
</organism>
<accession>A0A6J4P895</accession>
<gene>
    <name evidence="1" type="ORF">AVDCRST_MAG74-2124</name>
</gene>
<evidence type="ECO:0000313" key="1">
    <source>
        <dbReference type="EMBL" id="CAA9409058.1"/>
    </source>
</evidence>
<name>A0A6J4P895_9BACT</name>
<protein>
    <submittedName>
        <fullName evidence="1">Uncharacterized protein</fullName>
    </submittedName>
</protein>
<sequence length="47" mass="5784">MRSIFRGFRYDASFGDSVNCFFLAINFFREKRKYASFRFETMHIFLI</sequence>
<dbReference type="AlphaFoldDB" id="A0A6J4P895"/>
<dbReference type="EMBL" id="CADCUR010000196">
    <property type="protein sequence ID" value="CAA9409058.1"/>
    <property type="molecule type" value="Genomic_DNA"/>
</dbReference>
<reference evidence="1" key="1">
    <citation type="submission" date="2020-02" db="EMBL/GenBank/DDBJ databases">
        <authorList>
            <person name="Meier V. D."/>
        </authorList>
    </citation>
    <scope>NUCLEOTIDE SEQUENCE</scope>
    <source>
        <strain evidence="1">AVDCRST_MAG74</strain>
    </source>
</reference>
<proteinExistence type="predicted"/>